<dbReference type="EMBL" id="FUZA01000012">
    <property type="protein sequence ID" value="SKC18993.1"/>
    <property type="molecule type" value="Genomic_DNA"/>
</dbReference>
<dbReference type="OrthoDB" id="652886at2"/>
<keyword evidence="1" id="KW-0456">Lyase</keyword>
<dbReference type="RefSeq" id="WP_082217824.1">
    <property type="nucleotide sequence ID" value="NZ_FUZA01000012.1"/>
</dbReference>
<sequence length="285" mass="33045">MVNEIVVGSRFKLILLFVCLNVLSACKMMHLEDKEIVDKDPDIIYPLDSFVIAYHNFDSKIAKWYESSLCCSWSGQSSDSVKRAGAKSVRFELRKNDSSLGFRSQLARAPNKNREGWFGFSLYFPKAFVKDSLEESIVEWQALPDFSSGENWRSAPLFLGVLEDHFVLEIRTDSNKVTPQYKYDFKRIDLGPVTKERWIDWVFHIRWAHDNTGIIEVWKNKEPVFSLMGQPNTYNDSTFPYFKVGISKWDWERPGNVRVNNRVIFVDEITIGNDKASYGKVEPGR</sequence>
<protein>
    <submittedName>
        <fullName evidence="1">Polysaccharide lyase</fullName>
    </submittedName>
</protein>
<evidence type="ECO:0000313" key="1">
    <source>
        <dbReference type="EMBL" id="SKC18993.1"/>
    </source>
</evidence>
<gene>
    <name evidence="1" type="ORF">SAMN05660293_05398</name>
</gene>
<dbReference type="InterPro" id="IPR025975">
    <property type="entry name" value="Polysacc_lyase"/>
</dbReference>
<dbReference type="Gene3D" id="2.60.120.200">
    <property type="match status" value="1"/>
</dbReference>
<dbReference type="Proteomes" id="UP000190897">
    <property type="component" value="Unassembled WGS sequence"/>
</dbReference>
<dbReference type="AlphaFoldDB" id="A0A1T5HE54"/>
<organism evidence="1 2">
    <name type="scientific">Dyadobacter psychrophilus</name>
    <dbReference type="NCBI Taxonomy" id="651661"/>
    <lineage>
        <taxon>Bacteria</taxon>
        <taxon>Pseudomonadati</taxon>
        <taxon>Bacteroidota</taxon>
        <taxon>Cytophagia</taxon>
        <taxon>Cytophagales</taxon>
        <taxon>Spirosomataceae</taxon>
        <taxon>Dyadobacter</taxon>
    </lineage>
</organism>
<dbReference type="GO" id="GO:0016829">
    <property type="term" value="F:lyase activity"/>
    <property type="evidence" value="ECO:0007669"/>
    <property type="project" value="UniProtKB-KW"/>
</dbReference>
<proteinExistence type="predicted"/>
<name>A0A1T5HE54_9BACT</name>
<reference evidence="2" key="1">
    <citation type="submission" date="2017-02" db="EMBL/GenBank/DDBJ databases">
        <authorList>
            <person name="Varghese N."/>
            <person name="Submissions S."/>
        </authorList>
    </citation>
    <scope>NUCLEOTIDE SEQUENCE [LARGE SCALE GENOMIC DNA]</scope>
    <source>
        <strain evidence="2">DSM 22270</strain>
    </source>
</reference>
<evidence type="ECO:0000313" key="2">
    <source>
        <dbReference type="Proteomes" id="UP000190897"/>
    </source>
</evidence>
<accession>A0A1T5HE54</accession>
<dbReference type="STRING" id="651661.SAMN05660293_05398"/>
<keyword evidence="2" id="KW-1185">Reference proteome</keyword>
<dbReference type="Pfam" id="PF14099">
    <property type="entry name" value="Polysacc_lyase"/>
    <property type="match status" value="1"/>
</dbReference>